<dbReference type="PANTHER" id="PTHR46756:SF18">
    <property type="entry name" value="GAS2-LIKE PROTEIN PICKLED EGGS"/>
    <property type="match status" value="1"/>
</dbReference>
<feature type="domain" description="GAR" evidence="5">
    <location>
        <begin position="1"/>
        <end position="22"/>
    </location>
</feature>
<evidence type="ECO:0000256" key="3">
    <source>
        <dbReference type="ARBA" id="ARBA00023212"/>
    </source>
</evidence>
<dbReference type="Pfam" id="PF02187">
    <property type="entry name" value="GAS2"/>
    <property type="match status" value="1"/>
</dbReference>
<evidence type="ECO:0000259" key="5">
    <source>
        <dbReference type="PROSITE" id="PS51460"/>
    </source>
</evidence>
<keyword evidence="3" id="KW-0206">Cytoskeleton</keyword>
<dbReference type="Gene3D" id="3.30.920.20">
    <property type="entry name" value="Gas2-like domain"/>
    <property type="match status" value="1"/>
</dbReference>
<keyword evidence="2" id="KW-0963">Cytoplasm</keyword>
<evidence type="ECO:0000256" key="1">
    <source>
        <dbReference type="ARBA" id="ARBA00004245"/>
    </source>
</evidence>
<evidence type="ECO:0000256" key="2">
    <source>
        <dbReference type="ARBA" id="ARBA00022490"/>
    </source>
</evidence>
<dbReference type="GO" id="GO:0008093">
    <property type="term" value="F:cytoskeletal anchor activity"/>
    <property type="evidence" value="ECO:0007669"/>
    <property type="project" value="TreeGrafter"/>
</dbReference>
<dbReference type="GO" id="GO:1904825">
    <property type="term" value="P:protein localization to microtubule plus-end"/>
    <property type="evidence" value="ECO:0007669"/>
    <property type="project" value="TreeGrafter"/>
</dbReference>
<sequence>MVRVGGGWDTLAHYLDKHDPCRCRSQHRTSLSARLARPRHDLAGATVTYERPDAGGPVSLPYTPSHKLNEPQFPTNASRTMYADQPFSLQYPSSHKMNDGAASLPYMGNRDRSASPGRKRLAPGSGSPGRKSSSPDRRAPGVVATKHLVPNPHASRNKSPRPVSPAPATESASDNGSEVSDEGYRSLGMVAGSAQGSPSAGIKIGTGSNRYSLHSQNSIEDAEFNGK</sequence>
<proteinExistence type="predicted"/>
<comment type="caution">
    <text evidence="6">The sequence shown here is derived from an EMBL/GenBank/DDBJ whole genome shotgun (WGS) entry which is preliminary data.</text>
</comment>
<evidence type="ECO:0000313" key="7">
    <source>
        <dbReference type="Proteomes" id="UP000299102"/>
    </source>
</evidence>
<evidence type="ECO:0000256" key="4">
    <source>
        <dbReference type="SAM" id="MobiDB-lite"/>
    </source>
</evidence>
<feature type="compositionally biased region" description="Polar residues" evidence="4">
    <location>
        <begin position="206"/>
        <end position="219"/>
    </location>
</feature>
<comment type="subcellular location">
    <subcellularLocation>
        <location evidence="1">Cytoplasm</location>
        <location evidence="1">Cytoskeleton</location>
    </subcellularLocation>
</comment>
<organism evidence="6 7">
    <name type="scientific">Eumeta variegata</name>
    <name type="common">Bagworm moth</name>
    <name type="synonym">Eumeta japonica</name>
    <dbReference type="NCBI Taxonomy" id="151549"/>
    <lineage>
        <taxon>Eukaryota</taxon>
        <taxon>Metazoa</taxon>
        <taxon>Ecdysozoa</taxon>
        <taxon>Arthropoda</taxon>
        <taxon>Hexapoda</taxon>
        <taxon>Insecta</taxon>
        <taxon>Pterygota</taxon>
        <taxon>Neoptera</taxon>
        <taxon>Endopterygota</taxon>
        <taxon>Lepidoptera</taxon>
        <taxon>Glossata</taxon>
        <taxon>Ditrysia</taxon>
        <taxon>Tineoidea</taxon>
        <taxon>Psychidae</taxon>
        <taxon>Oiketicinae</taxon>
        <taxon>Eumeta</taxon>
    </lineage>
</organism>
<dbReference type="OrthoDB" id="206130at2759"/>
<dbReference type="Proteomes" id="UP000299102">
    <property type="component" value="Unassembled WGS sequence"/>
</dbReference>
<dbReference type="PANTHER" id="PTHR46756">
    <property type="entry name" value="TRANSGELIN"/>
    <property type="match status" value="1"/>
</dbReference>
<dbReference type="SUPFAM" id="SSF143575">
    <property type="entry name" value="GAS2 domain-like"/>
    <property type="match status" value="1"/>
</dbReference>
<dbReference type="GO" id="GO:0001725">
    <property type="term" value="C:stress fiber"/>
    <property type="evidence" value="ECO:0007669"/>
    <property type="project" value="TreeGrafter"/>
</dbReference>
<dbReference type="AlphaFoldDB" id="A0A4C1U2X7"/>
<dbReference type="STRING" id="151549.A0A4C1U2X7"/>
<gene>
    <name evidence="6" type="primary">pigs</name>
    <name evidence="6" type="ORF">EVAR_14458_1</name>
</gene>
<protein>
    <submittedName>
        <fullName evidence="6">GAS2-like protein pickled eggs</fullName>
    </submittedName>
</protein>
<dbReference type="GO" id="GO:0035371">
    <property type="term" value="C:microtubule plus-end"/>
    <property type="evidence" value="ECO:0007669"/>
    <property type="project" value="TreeGrafter"/>
</dbReference>
<dbReference type="EMBL" id="BGZK01000122">
    <property type="protein sequence ID" value="GBP20733.1"/>
    <property type="molecule type" value="Genomic_DNA"/>
</dbReference>
<dbReference type="GO" id="GO:0005737">
    <property type="term" value="C:cytoplasm"/>
    <property type="evidence" value="ECO:0007669"/>
    <property type="project" value="TreeGrafter"/>
</dbReference>
<dbReference type="InterPro" id="IPR003108">
    <property type="entry name" value="GAR_dom"/>
</dbReference>
<evidence type="ECO:0000313" key="6">
    <source>
        <dbReference type="EMBL" id="GBP20733.1"/>
    </source>
</evidence>
<reference evidence="6 7" key="1">
    <citation type="journal article" date="2019" name="Commun. Biol.">
        <title>The bagworm genome reveals a unique fibroin gene that provides high tensile strength.</title>
        <authorList>
            <person name="Kono N."/>
            <person name="Nakamura H."/>
            <person name="Ohtoshi R."/>
            <person name="Tomita M."/>
            <person name="Numata K."/>
            <person name="Arakawa K."/>
        </authorList>
    </citation>
    <scope>NUCLEOTIDE SEQUENCE [LARGE SCALE GENOMIC DNA]</scope>
</reference>
<dbReference type="PROSITE" id="PS51460">
    <property type="entry name" value="GAR"/>
    <property type="match status" value="1"/>
</dbReference>
<dbReference type="GO" id="GO:0031110">
    <property type="term" value="P:regulation of microtubule polymerization or depolymerization"/>
    <property type="evidence" value="ECO:0007669"/>
    <property type="project" value="TreeGrafter"/>
</dbReference>
<dbReference type="GO" id="GO:0051764">
    <property type="term" value="P:actin crosslink formation"/>
    <property type="evidence" value="ECO:0007669"/>
    <property type="project" value="TreeGrafter"/>
</dbReference>
<feature type="region of interest" description="Disordered" evidence="4">
    <location>
        <begin position="89"/>
        <end position="227"/>
    </location>
</feature>
<feature type="compositionally biased region" description="Low complexity" evidence="4">
    <location>
        <begin position="123"/>
        <end position="132"/>
    </location>
</feature>
<dbReference type="GO" id="GO:0005884">
    <property type="term" value="C:actin filament"/>
    <property type="evidence" value="ECO:0007669"/>
    <property type="project" value="TreeGrafter"/>
</dbReference>
<dbReference type="InterPro" id="IPR036534">
    <property type="entry name" value="GAR_dom_sf"/>
</dbReference>
<name>A0A4C1U2X7_EUMVA</name>
<dbReference type="GO" id="GO:0008017">
    <property type="term" value="F:microtubule binding"/>
    <property type="evidence" value="ECO:0007669"/>
    <property type="project" value="InterPro"/>
</dbReference>
<accession>A0A4C1U2X7</accession>
<keyword evidence="7" id="KW-1185">Reference proteome</keyword>
<dbReference type="GO" id="GO:0051015">
    <property type="term" value="F:actin filament binding"/>
    <property type="evidence" value="ECO:0007669"/>
    <property type="project" value="TreeGrafter"/>
</dbReference>
<dbReference type="GO" id="GO:0001578">
    <property type="term" value="P:microtubule bundle formation"/>
    <property type="evidence" value="ECO:0007669"/>
    <property type="project" value="TreeGrafter"/>
</dbReference>